<dbReference type="InterPro" id="IPR020084">
    <property type="entry name" value="NUDIX_hydrolase_CS"/>
</dbReference>
<dbReference type="GO" id="GO:0051539">
    <property type="term" value="F:4 iron, 4 sulfur cluster binding"/>
    <property type="evidence" value="ECO:0007669"/>
    <property type="project" value="TreeGrafter"/>
</dbReference>
<dbReference type="PRINTS" id="PR00502">
    <property type="entry name" value="NUDIXFAMILY"/>
</dbReference>
<accession>A0A369AUR5</accession>
<dbReference type="GO" id="GO:0005737">
    <property type="term" value="C:cytoplasm"/>
    <property type="evidence" value="ECO:0007669"/>
    <property type="project" value="TreeGrafter"/>
</dbReference>
<dbReference type="CDD" id="cd01335">
    <property type="entry name" value="Radical_SAM"/>
    <property type="match status" value="1"/>
</dbReference>
<proteinExistence type="predicted"/>
<dbReference type="InterPro" id="IPR020476">
    <property type="entry name" value="Nudix_hydrolase"/>
</dbReference>
<dbReference type="PROSITE" id="PS51462">
    <property type="entry name" value="NUDIX"/>
    <property type="match status" value="1"/>
</dbReference>
<sequence>MNANLIFENGLLYHHYANTAYPLTPKSFMEYRINDPSQIQNFLTSEWAKADELSLYVHIPFCKVRCNFCEYAVLQDVDICTEDLYVSLLLKEIQMYKAILKDKKIVGFDMGGGTPTKLSAGNLKKITEAITNSFNIQDNVIFSIETTPVIAAKEPEKILEVYEMGYKRISMGIQTVSEKLLNELGREGTTHIYEQATQNIRKAGFKQFNIDLMYGFLHQSNEEFENTIRYAISLNPEYITLYRNRYKGTKLEKEADGVSLYKIICQYRLAYEILLENGYMANEGKNTFSKVKDDYGTSDYLTKRVINGIPYVGMGLGAQSFGMDYLAYNEGAASKQLAKYQNKIENNQFPVQDIYRLPKEESIAKMVSVAFYFGFVDLEAFHNRFGVSFLEHFKNEVEFATQEGLMEIKGNRIFLTKRGADYINGVIPLFYSDKSKVELTELFNKADQRSEGEKEFLKAYRIEDYQRPSLAADIAVFALNNGEMNECNDLSEKRLSVLLIKRGEHPYMNNWALPGGFVKPGESVEQAAYRELQEEAGISEVCLSQLQVFSEPKRDPRGWIVSCSFIALTEGKNLQMQFGEDAIDAQWFDIQYMKLDTSTQEIINGNTTQEQYSLVLTNENTKLTATLDRVATDSLYNKNVKCDILDTKGIAFDHAKILAFAIERIRGEVLH</sequence>
<feature type="domain" description="Radical SAM core" evidence="4">
    <location>
        <begin position="47"/>
        <end position="280"/>
    </location>
</feature>
<dbReference type="InterPro" id="IPR007197">
    <property type="entry name" value="rSAM"/>
</dbReference>
<dbReference type="SUPFAM" id="SSF55811">
    <property type="entry name" value="Nudix"/>
    <property type="match status" value="1"/>
</dbReference>
<dbReference type="SFLD" id="SFLDG01065">
    <property type="entry name" value="anaerobic_coproporphyrinogen-I"/>
    <property type="match status" value="1"/>
</dbReference>
<dbReference type="InterPro" id="IPR006638">
    <property type="entry name" value="Elp3/MiaA/NifB-like_rSAM"/>
</dbReference>
<dbReference type="Gene3D" id="3.30.750.200">
    <property type="match status" value="1"/>
</dbReference>
<dbReference type="Proteomes" id="UP000253034">
    <property type="component" value="Unassembled WGS sequence"/>
</dbReference>
<dbReference type="GO" id="GO:0016787">
    <property type="term" value="F:hydrolase activity"/>
    <property type="evidence" value="ECO:0007669"/>
    <property type="project" value="UniProtKB-KW"/>
</dbReference>
<name>A0A369AUR5_9FIRM</name>
<evidence type="ECO:0000259" key="3">
    <source>
        <dbReference type="PROSITE" id="PS51462"/>
    </source>
</evidence>
<dbReference type="SUPFAM" id="SSF102114">
    <property type="entry name" value="Radical SAM enzymes"/>
    <property type="match status" value="1"/>
</dbReference>
<dbReference type="PANTHER" id="PTHR13932:SF5">
    <property type="entry name" value="RADICAL S-ADENOSYL METHIONINE DOMAIN-CONTAINING PROTEIN 1, MITOCHONDRIAL"/>
    <property type="match status" value="1"/>
</dbReference>
<evidence type="ECO:0000256" key="2">
    <source>
        <dbReference type="ARBA" id="ARBA00022801"/>
    </source>
</evidence>
<dbReference type="AlphaFoldDB" id="A0A369AUR5"/>
<comment type="caution">
    <text evidence="5">The sequence shown here is derived from an EMBL/GenBank/DDBJ whole genome shotgun (WGS) entry which is preliminary data.</text>
</comment>
<dbReference type="SFLD" id="SFLDS00029">
    <property type="entry name" value="Radical_SAM"/>
    <property type="match status" value="1"/>
</dbReference>
<gene>
    <name evidence="5" type="ORF">DFR58_12428</name>
</gene>
<dbReference type="RefSeq" id="WP_114299068.1">
    <property type="nucleotide sequence ID" value="NZ_QPJT01000024.1"/>
</dbReference>
<evidence type="ECO:0000313" key="5">
    <source>
        <dbReference type="EMBL" id="RCX12078.1"/>
    </source>
</evidence>
<dbReference type="GO" id="GO:0006779">
    <property type="term" value="P:porphyrin-containing compound biosynthetic process"/>
    <property type="evidence" value="ECO:0007669"/>
    <property type="project" value="TreeGrafter"/>
</dbReference>
<protein>
    <recommendedName>
        <fullName evidence="1">Heme chaperone HemW</fullName>
    </recommendedName>
</protein>
<dbReference type="CDD" id="cd18873">
    <property type="entry name" value="NUDIX_NadM_like"/>
    <property type="match status" value="1"/>
</dbReference>
<dbReference type="Pfam" id="PF00293">
    <property type="entry name" value="NUDIX"/>
    <property type="match status" value="1"/>
</dbReference>
<dbReference type="InterPro" id="IPR015797">
    <property type="entry name" value="NUDIX_hydrolase-like_dom_sf"/>
</dbReference>
<dbReference type="Gene3D" id="3.90.79.10">
    <property type="entry name" value="Nucleoside Triphosphate Pyrophosphohydrolase"/>
    <property type="match status" value="1"/>
</dbReference>
<dbReference type="EMBL" id="QPJT01000024">
    <property type="protein sequence ID" value="RCX12078.1"/>
    <property type="molecule type" value="Genomic_DNA"/>
</dbReference>
<dbReference type="Pfam" id="PF04055">
    <property type="entry name" value="Radical_SAM"/>
    <property type="match status" value="1"/>
</dbReference>
<keyword evidence="6" id="KW-1185">Reference proteome</keyword>
<dbReference type="Pfam" id="PF06969">
    <property type="entry name" value="HemN_C"/>
    <property type="match status" value="1"/>
</dbReference>
<feature type="domain" description="Nudix hydrolase" evidence="3">
    <location>
        <begin position="469"/>
        <end position="612"/>
    </location>
</feature>
<evidence type="ECO:0000313" key="6">
    <source>
        <dbReference type="Proteomes" id="UP000253034"/>
    </source>
</evidence>
<reference evidence="5 6" key="1">
    <citation type="submission" date="2018-07" db="EMBL/GenBank/DDBJ databases">
        <title>Genomic Encyclopedia of Type Strains, Phase IV (KMG-IV): sequencing the most valuable type-strain genomes for metagenomic binning, comparative biology and taxonomic classification.</title>
        <authorList>
            <person name="Goeker M."/>
        </authorList>
    </citation>
    <scope>NUCLEOTIDE SEQUENCE [LARGE SCALE GENOMIC DNA]</scope>
    <source>
        <strain evidence="5 6">DSM 27016</strain>
    </source>
</reference>
<dbReference type="InterPro" id="IPR010723">
    <property type="entry name" value="HemN_C"/>
</dbReference>
<dbReference type="InterPro" id="IPR058240">
    <property type="entry name" value="rSAM_sf"/>
</dbReference>
<organism evidence="5 6">
    <name type="scientific">Anaerobacterium chartisolvens</name>
    <dbReference type="NCBI Taxonomy" id="1297424"/>
    <lineage>
        <taxon>Bacteria</taxon>
        <taxon>Bacillati</taxon>
        <taxon>Bacillota</taxon>
        <taxon>Clostridia</taxon>
        <taxon>Eubacteriales</taxon>
        <taxon>Oscillospiraceae</taxon>
        <taxon>Anaerobacterium</taxon>
    </lineage>
</organism>
<dbReference type="PROSITE" id="PS00893">
    <property type="entry name" value="NUDIX_BOX"/>
    <property type="match status" value="1"/>
</dbReference>
<keyword evidence="2" id="KW-0378">Hydrolase</keyword>
<dbReference type="OrthoDB" id="9808022at2"/>
<evidence type="ECO:0000259" key="4">
    <source>
        <dbReference type="PROSITE" id="PS51918"/>
    </source>
</evidence>
<dbReference type="SMART" id="SM00729">
    <property type="entry name" value="Elp3"/>
    <property type="match status" value="1"/>
</dbReference>
<evidence type="ECO:0000256" key="1">
    <source>
        <dbReference type="ARBA" id="ARBA00017228"/>
    </source>
</evidence>
<dbReference type="InterPro" id="IPR034505">
    <property type="entry name" value="Coproporphyrinogen-III_oxidase"/>
</dbReference>
<dbReference type="PROSITE" id="PS51918">
    <property type="entry name" value="RADICAL_SAM"/>
    <property type="match status" value="1"/>
</dbReference>
<dbReference type="PANTHER" id="PTHR13932">
    <property type="entry name" value="COPROPORPHYRINIGEN III OXIDASE"/>
    <property type="match status" value="1"/>
</dbReference>
<dbReference type="InterPro" id="IPR000086">
    <property type="entry name" value="NUDIX_hydrolase_dom"/>
</dbReference>